<dbReference type="Proteomes" id="UP001281761">
    <property type="component" value="Unassembled WGS sequence"/>
</dbReference>
<name>A0ABQ9WZQ7_9EUKA</name>
<keyword evidence="3" id="KW-1185">Reference proteome</keyword>
<proteinExistence type="predicted"/>
<protein>
    <recommendedName>
        <fullName evidence="4">RRM domain-containing protein</fullName>
    </recommendedName>
</protein>
<reference evidence="2 3" key="1">
    <citation type="journal article" date="2022" name="bioRxiv">
        <title>Genomics of Preaxostyla Flagellates Illuminates Evolutionary Transitions and the Path Towards Mitochondrial Loss.</title>
        <authorList>
            <person name="Novak L.V.F."/>
            <person name="Treitli S.C."/>
            <person name="Pyrih J."/>
            <person name="Halakuc P."/>
            <person name="Pipaliya S.V."/>
            <person name="Vacek V."/>
            <person name="Brzon O."/>
            <person name="Soukal P."/>
            <person name="Eme L."/>
            <person name="Dacks J.B."/>
            <person name="Karnkowska A."/>
            <person name="Elias M."/>
            <person name="Hampl V."/>
        </authorList>
    </citation>
    <scope>NUCLEOTIDE SEQUENCE [LARGE SCALE GENOMIC DNA]</scope>
    <source>
        <strain evidence="2">NAU3</strain>
        <tissue evidence="2">Gut</tissue>
    </source>
</reference>
<evidence type="ECO:0000313" key="2">
    <source>
        <dbReference type="EMBL" id="KAK2943510.1"/>
    </source>
</evidence>
<feature type="compositionally biased region" description="Low complexity" evidence="1">
    <location>
        <begin position="287"/>
        <end position="302"/>
    </location>
</feature>
<evidence type="ECO:0000313" key="3">
    <source>
        <dbReference type="Proteomes" id="UP001281761"/>
    </source>
</evidence>
<gene>
    <name evidence="2" type="ORF">BLNAU_21579</name>
</gene>
<feature type="region of interest" description="Disordered" evidence="1">
    <location>
        <begin position="211"/>
        <end position="302"/>
    </location>
</feature>
<sequence length="302" mass="34470">MSLLKRSQNNEDIVSIDHTFETRTKEWLACYKTRRDSVIARKKIAQYRHRHGRRLWEILYPNIGCFNNVLHIQFNPPSIQKRPITLQNLTAFYYSILGFFSRYECSEVEIHVHRTEFKGYGRILFKESLNGGRLADHCLSEVNKLIPQVTFPITVGEGPTQLTLNLSFTLSINKPRITPQPPTNRSILPLPPIKATDHMRPQPAVSFAIPQPVPQISQSTPIRSSQRHQSHHRRAKSMPDLTHGPEQESENEIDKEDDQDSGFSESIHESILDDGSTPEKSSFVYTSDDSPPKDASSSDTIL</sequence>
<dbReference type="EMBL" id="JARBJD010000343">
    <property type="protein sequence ID" value="KAK2943510.1"/>
    <property type="molecule type" value="Genomic_DNA"/>
</dbReference>
<feature type="compositionally biased region" description="Acidic residues" evidence="1">
    <location>
        <begin position="247"/>
        <end position="260"/>
    </location>
</feature>
<evidence type="ECO:0008006" key="4">
    <source>
        <dbReference type="Google" id="ProtNLM"/>
    </source>
</evidence>
<evidence type="ECO:0000256" key="1">
    <source>
        <dbReference type="SAM" id="MobiDB-lite"/>
    </source>
</evidence>
<organism evidence="2 3">
    <name type="scientific">Blattamonas nauphoetae</name>
    <dbReference type="NCBI Taxonomy" id="2049346"/>
    <lineage>
        <taxon>Eukaryota</taxon>
        <taxon>Metamonada</taxon>
        <taxon>Preaxostyla</taxon>
        <taxon>Oxymonadida</taxon>
        <taxon>Blattamonas</taxon>
    </lineage>
</organism>
<feature type="compositionally biased region" description="Basic residues" evidence="1">
    <location>
        <begin position="225"/>
        <end position="236"/>
    </location>
</feature>
<comment type="caution">
    <text evidence="2">The sequence shown here is derived from an EMBL/GenBank/DDBJ whole genome shotgun (WGS) entry which is preliminary data.</text>
</comment>
<accession>A0ABQ9WZQ7</accession>